<dbReference type="InterPro" id="IPR006439">
    <property type="entry name" value="HAD-SF_hydro_IA"/>
</dbReference>
<name>A0A5N6ACP1_9ACTN</name>
<protein>
    <submittedName>
        <fullName evidence="2">HAD-IA family hydrolase</fullName>
    </submittedName>
</protein>
<dbReference type="GO" id="GO:0050308">
    <property type="term" value="F:sugar-phosphatase activity"/>
    <property type="evidence" value="ECO:0007669"/>
    <property type="project" value="TreeGrafter"/>
</dbReference>
<dbReference type="SFLD" id="SFLDG01129">
    <property type="entry name" value="C1.5:_HAD__Beta-PGM__Phosphata"/>
    <property type="match status" value="1"/>
</dbReference>
<keyword evidence="2" id="KW-0378">Hydrolase</keyword>
<sequence length="258" mass="27286">MQPPGAAPGAPHLGPPAAGPEEPAPPGRLAAVVFDFDGLLMDTESTLVEDWRNEWAFHGLRLDVDTDFWPGHGGNVTEHRLDRLAALVGPGFDRAASHARFLAHRRELHRSLGLRPGIGDWLNEARALGLRCAIASSSPLPWVRQHLTRVGAFGLFDVVATGDEVTEPKPDPAVYRLALHRLGLPAARTVAVEDTPHGVAAAHRAGMATIAIPNPFVDAAKVAAADLTLPSAAHLSLPQAVAHLENRAGPQLPGPARA</sequence>
<evidence type="ECO:0000313" key="3">
    <source>
        <dbReference type="Proteomes" id="UP000314251"/>
    </source>
</evidence>
<dbReference type="OrthoDB" id="9793014at2"/>
<reference evidence="2" key="1">
    <citation type="submission" date="2019-10" db="EMBL/GenBank/DDBJ databases">
        <title>Nonomuraea sp. nov., isolated from Phyllanthus amarus.</title>
        <authorList>
            <person name="Klykleung N."/>
            <person name="Tanasupawat S."/>
        </authorList>
    </citation>
    <scope>NUCLEOTIDE SEQUENCE [LARGE SCALE GENOMIC DNA]</scope>
    <source>
        <strain evidence="2">3MP-10</strain>
    </source>
</reference>
<dbReference type="InterPro" id="IPR041492">
    <property type="entry name" value="HAD_2"/>
</dbReference>
<feature type="compositionally biased region" description="Pro residues" evidence="1">
    <location>
        <begin position="13"/>
        <end position="26"/>
    </location>
</feature>
<dbReference type="InterPro" id="IPR023198">
    <property type="entry name" value="PGP-like_dom2"/>
</dbReference>
<organism evidence="2 3">
    <name type="scientific">Streptomyces mimosae</name>
    <dbReference type="NCBI Taxonomy" id="2586635"/>
    <lineage>
        <taxon>Bacteria</taxon>
        <taxon>Bacillati</taxon>
        <taxon>Actinomycetota</taxon>
        <taxon>Actinomycetes</taxon>
        <taxon>Kitasatosporales</taxon>
        <taxon>Streptomycetaceae</taxon>
        <taxon>Streptomyces</taxon>
    </lineage>
</organism>
<dbReference type="Pfam" id="PF13419">
    <property type="entry name" value="HAD_2"/>
    <property type="match status" value="1"/>
</dbReference>
<keyword evidence="3" id="KW-1185">Reference proteome</keyword>
<dbReference type="InterPro" id="IPR036412">
    <property type="entry name" value="HAD-like_sf"/>
</dbReference>
<dbReference type="Proteomes" id="UP000314251">
    <property type="component" value="Unassembled WGS sequence"/>
</dbReference>
<evidence type="ECO:0000313" key="2">
    <source>
        <dbReference type="EMBL" id="KAB8165706.1"/>
    </source>
</evidence>
<feature type="region of interest" description="Disordered" evidence="1">
    <location>
        <begin position="1"/>
        <end position="26"/>
    </location>
</feature>
<proteinExistence type="predicted"/>
<gene>
    <name evidence="2" type="ORF">FH607_012215</name>
</gene>
<dbReference type="Gene3D" id="1.10.150.240">
    <property type="entry name" value="Putative phosphatase, domain 2"/>
    <property type="match status" value="1"/>
</dbReference>
<dbReference type="PANTHER" id="PTHR43481">
    <property type="entry name" value="FRUCTOSE-1-PHOSPHATE PHOSPHATASE"/>
    <property type="match status" value="1"/>
</dbReference>
<dbReference type="SUPFAM" id="SSF56784">
    <property type="entry name" value="HAD-like"/>
    <property type="match status" value="1"/>
</dbReference>
<dbReference type="PANTHER" id="PTHR43481:SF4">
    <property type="entry name" value="GLYCEROL-1-PHOSPHATE PHOSPHOHYDROLASE 1-RELATED"/>
    <property type="match status" value="1"/>
</dbReference>
<dbReference type="PRINTS" id="PR00413">
    <property type="entry name" value="HADHALOGNASE"/>
</dbReference>
<dbReference type="SFLD" id="SFLDS00003">
    <property type="entry name" value="Haloacid_Dehalogenase"/>
    <property type="match status" value="1"/>
</dbReference>
<accession>A0A5N6ACP1</accession>
<evidence type="ECO:0000256" key="1">
    <source>
        <dbReference type="SAM" id="MobiDB-lite"/>
    </source>
</evidence>
<dbReference type="Gene3D" id="3.40.50.1000">
    <property type="entry name" value="HAD superfamily/HAD-like"/>
    <property type="match status" value="1"/>
</dbReference>
<dbReference type="RefSeq" id="WP_139667712.1">
    <property type="nucleotide sequence ID" value="NZ_VDLY02000007.1"/>
</dbReference>
<dbReference type="AlphaFoldDB" id="A0A5N6ACP1"/>
<dbReference type="InterPro" id="IPR023214">
    <property type="entry name" value="HAD_sf"/>
</dbReference>
<dbReference type="EMBL" id="VDLY02000007">
    <property type="protein sequence ID" value="KAB8165706.1"/>
    <property type="molecule type" value="Genomic_DNA"/>
</dbReference>
<comment type="caution">
    <text evidence="2">The sequence shown here is derived from an EMBL/GenBank/DDBJ whole genome shotgun (WGS) entry which is preliminary data.</text>
</comment>
<dbReference type="NCBIfam" id="TIGR01509">
    <property type="entry name" value="HAD-SF-IA-v3"/>
    <property type="match status" value="1"/>
</dbReference>
<dbReference type="InterPro" id="IPR051806">
    <property type="entry name" value="HAD-like_SPP"/>
</dbReference>